<feature type="domain" description="Peptidase C1A papain C-terminal" evidence="3">
    <location>
        <begin position="249"/>
        <end position="466"/>
    </location>
</feature>
<dbReference type="SUPFAM" id="SSF54403">
    <property type="entry name" value="Cystatin/monellin"/>
    <property type="match status" value="1"/>
</dbReference>
<evidence type="ECO:0000313" key="6">
    <source>
        <dbReference type="Proteomes" id="UP001201812"/>
    </source>
</evidence>
<dbReference type="InterPro" id="IPR013201">
    <property type="entry name" value="Prot_inhib_I29"/>
</dbReference>
<reference evidence="5" key="1">
    <citation type="submission" date="2022-01" db="EMBL/GenBank/DDBJ databases">
        <title>Genome Sequence Resource for Two Populations of Ditylenchus destructor, the Migratory Endoparasitic Phytonematode.</title>
        <authorList>
            <person name="Zhang H."/>
            <person name="Lin R."/>
            <person name="Xie B."/>
        </authorList>
    </citation>
    <scope>NUCLEOTIDE SEQUENCE</scope>
    <source>
        <strain evidence="5">BazhouSP</strain>
    </source>
</reference>
<keyword evidence="5" id="KW-0378">Hydrolase</keyword>
<dbReference type="AlphaFoldDB" id="A0AAD4MW08"/>
<evidence type="ECO:0000259" key="3">
    <source>
        <dbReference type="SMART" id="SM00645"/>
    </source>
</evidence>
<dbReference type="InterPro" id="IPR013128">
    <property type="entry name" value="Peptidase_C1A"/>
</dbReference>
<dbReference type="GO" id="GO:0006508">
    <property type="term" value="P:proteolysis"/>
    <property type="evidence" value="ECO:0007669"/>
    <property type="project" value="UniProtKB-KW"/>
</dbReference>
<keyword evidence="5" id="KW-0645">Protease</keyword>
<dbReference type="CDD" id="cd02248">
    <property type="entry name" value="Peptidase_C1A"/>
    <property type="match status" value="1"/>
</dbReference>
<evidence type="ECO:0000256" key="2">
    <source>
        <dbReference type="SAM" id="SignalP"/>
    </source>
</evidence>
<comment type="similarity">
    <text evidence="1">Belongs to the peptidase C1 family.</text>
</comment>
<keyword evidence="6" id="KW-1185">Reference proteome</keyword>
<evidence type="ECO:0000313" key="5">
    <source>
        <dbReference type="EMBL" id="KAI1703225.1"/>
    </source>
</evidence>
<dbReference type="Proteomes" id="UP001201812">
    <property type="component" value="Unassembled WGS sequence"/>
</dbReference>
<dbReference type="Gene3D" id="3.10.450.10">
    <property type="match status" value="1"/>
</dbReference>
<sequence>MFVIAFIVFVVSASLVHSDSWTIPSNSLQPSDPISGWTTLDPQEETVKDLASSAVKQFNFRASISDYYQPLVKVISARRLAVRGYVYELIVQLGVSECSRESNLHDLNECPAVGSSQNKIRVRIFVSSEGSLWPAEFVDLDAVDKTEGLLAKMASQYEKTVQADHFEQFRRFAKTYFKTYATASEAEKRFRIYQQNLHDAALLQKRDPLAQFGETVFSDLTPAEFAKSHLSNFDHSDVKLPIQNQFPEAPEEFDWRSKGVLGPAKYQGNCHDCWAFSAIAIIEANYARKTHKMMALSEQQLLDCGSGNCSLAQPNVAYSGHYIRALTELKQKQDGKVMRESDYPYEGKKGECRFNDSIAEAKVIDALSTPQDEGIMAAAVVDVGPLAVCLCSGPLQFYAGGIVRHSGNCTVDHGGVLVGYGKRNDTPVWIVRNSWGENWGPYGGYFYLYRGNNSLKLTQEQPAYVML</sequence>
<proteinExistence type="inferred from homology"/>
<feature type="domain" description="Cathepsin propeptide inhibitor" evidence="4">
    <location>
        <begin position="169"/>
        <end position="225"/>
    </location>
</feature>
<dbReference type="Gene3D" id="3.90.70.10">
    <property type="entry name" value="Cysteine proteinases"/>
    <property type="match status" value="1"/>
</dbReference>
<dbReference type="Pfam" id="PF00031">
    <property type="entry name" value="Cystatin"/>
    <property type="match status" value="1"/>
</dbReference>
<organism evidence="5 6">
    <name type="scientific">Ditylenchus destructor</name>
    <dbReference type="NCBI Taxonomy" id="166010"/>
    <lineage>
        <taxon>Eukaryota</taxon>
        <taxon>Metazoa</taxon>
        <taxon>Ecdysozoa</taxon>
        <taxon>Nematoda</taxon>
        <taxon>Chromadorea</taxon>
        <taxon>Rhabditida</taxon>
        <taxon>Tylenchina</taxon>
        <taxon>Tylenchomorpha</taxon>
        <taxon>Sphaerularioidea</taxon>
        <taxon>Anguinidae</taxon>
        <taxon>Anguininae</taxon>
        <taxon>Ditylenchus</taxon>
    </lineage>
</organism>
<dbReference type="PANTHER" id="PTHR12411">
    <property type="entry name" value="CYSTEINE PROTEASE FAMILY C1-RELATED"/>
    <property type="match status" value="1"/>
</dbReference>
<dbReference type="SUPFAM" id="SSF54001">
    <property type="entry name" value="Cysteine proteinases"/>
    <property type="match status" value="1"/>
</dbReference>
<protein>
    <submittedName>
        <fullName evidence="5">Papain family cysteine protease domain-containing protein</fullName>
    </submittedName>
</protein>
<accession>A0AAD4MW08</accession>
<feature type="signal peptide" evidence="2">
    <location>
        <begin position="1"/>
        <end position="18"/>
    </location>
</feature>
<dbReference type="CDD" id="cd00042">
    <property type="entry name" value="CY"/>
    <property type="match status" value="1"/>
</dbReference>
<keyword evidence="2" id="KW-0732">Signal</keyword>
<dbReference type="GO" id="GO:0008234">
    <property type="term" value="F:cysteine-type peptidase activity"/>
    <property type="evidence" value="ECO:0007669"/>
    <property type="project" value="InterPro"/>
</dbReference>
<dbReference type="SMART" id="SM00645">
    <property type="entry name" value="Pept_C1"/>
    <property type="match status" value="1"/>
</dbReference>
<dbReference type="InterPro" id="IPR039417">
    <property type="entry name" value="Peptidase_C1A_papain-like"/>
</dbReference>
<evidence type="ECO:0000256" key="1">
    <source>
        <dbReference type="ARBA" id="ARBA00008455"/>
    </source>
</evidence>
<feature type="chain" id="PRO_5042242182" evidence="2">
    <location>
        <begin position="19"/>
        <end position="467"/>
    </location>
</feature>
<dbReference type="PRINTS" id="PR00705">
    <property type="entry name" value="PAPAIN"/>
</dbReference>
<name>A0AAD4MW08_9BILA</name>
<evidence type="ECO:0000259" key="4">
    <source>
        <dbReference type="SMART" id="SM00848"/>
    </source>
</evidence>
<dbReference type="InterPro" id="IPR046350">
    <property type="entry name" value="Cystatin_sf"/>
</dbReference>
<comment type="caution">
    <text evidence="5">The sequence shown here is derived from an EMBL/GenBank/DDBJ whole genome shotgun (WGS) entry which is preliminary data.</text>
</comment>
<dbReference type="Pfam" id="PF08246">
    <property type="entry name" value="Inhibitor_I29"/>
    <property type="match status" value="1"/>
</dbReference>
<dbReference type="InterPro" id="IPR038765">
    <property type="entry name" value="Papain-like_cys_pep_sf"/>
</dbReference>
<dbReference type="InterPro" id="IPR000010">
    <property type="entry name" value="Cystatin_dom"/>
</dbReference>
<dbReference type="Pfam" id="PF00112">
    <property type="entry name" value="Peptidase_C1"/>
    <property type="match status" value="1"/>
</dbReference>
<gene>
    <name evidence="5" type="ORF">DdX_15058</name>
</gene>
<dbReference type="SMART" id="SM00848">
    <property type="entry name" value="Inhibitor_I29"/>
    <property type="match status" value="1"/>
</dbReference>
<dbReference type="EMBL" id="JAKKPZ010000086">
    <property type="protein sequence ID" value="KAI1703225.1"/>
    <property type="molecule type" value="Genomic_DNA"/>
</dbReference>
<dbReference type="GO" id="GO:0004869">
    <property type="term" value="F:cysteine-type endopeptidase inhibitor activity"/>
    <property type="evidence" value="ECO:0007669"/>
    <property type="project" value="InterPro"/>
</dbReference>
<dbReference type="InterPro" id="IPR000668">
    <property type="entry name" value="Peptidase_C1A_C"/>
</dbReference>